<sequence length="357" mass="39903">MVLTRRAQMEISQWLPNEILVHIIQYSRNADQATLARVSTLFRDLCLPVLYRVVKIKGPRGIASFCSAIRENPPRADAVRSFTLDAPKTRDSESCSDISLAPLKLMLKLNHLSISRLDSPTCVALEDCNFPELISCDIRVRAIDARFCDPVARFLARHPTLKRLHLNSSMSSVGRVTLPNLEFYEGGAGFILALDAISLKEVYLAWFSNDNAEKIIIGLSSITQPDFPVISSHTSGSWGGLRQIVTSLSKHMRHIKTLRLYCLRDSFGQDTIRHITESLPRFTGLLYLEVGSFGHVRMLMSGASDEDRMAAEAWGEACPTLEACGLNKRAWRKIDGRLQEFPIKEFKILAGLSKLGS</sequence>
<protein>
    <recommendedName>
        <fullName evidence="1">F-box domain-containing protein</fullName>
    </recommendedName>
</protein>
<dbReference type="EMBL" id="JACAZH010000029">
    <property type="protein sequence ID" value="KAF7340887.1"/>
    <property type="molecule type" value="Genomic_DNA"/>
</dbReference>
<keyword evidence="3" id="KW-1185">Reference proteome</keyword>
<comment type="caution">
    <text evidence="2">The sequence shown here is derived from an EMBL/GenBank/DDBJ whole genome shotgun (WGS) entry which is preliminary data.</text>
</comment>
<dbReference type="SUPFAM" id="SSF81383">
    <property type="entry name" value="F-box domain"/>
    <property type="match status" value="1"/>
</dbReference>
<reference evidence="2" key="1">
    <citation type="submission" date="2020-05" db="EMBL/GenBank/DDBJ databases">
        <title>Mycena genomes resolve the evolution of fungal bioluminescence.</title>
        <authorList>
            <person name="Tsai I.J."/>
        </authorList>
    </citation>
    <scope>NUCLEOTIDE SEQUENCE</scope>
    <source>
        <strain evidence="2">160909Yilan</strain>
    </source>
</reference>
<dbReference type="OrthoDB" id="2853270at2759"/>
<gene>
    <name evidence="2" type="ORF">MSAN_02118200</name>
</gene>
<evidence type="ECO:0000259" key="1">
    <source>
        <dbReference type="Pfam" id="PF12937"/>
    </source>
</evidence>
<dbReference type="InterPro" id="IPR032675">
    <property type="entry name" value="LRR_dom_sf"/>
</dbReference>
<dbReference type="Gene3D" id="3.80.10.10">
    <property type="entry name" value="Ribonuclease Inhibitor"/>
    <property type="match status" value="1"/>
</dbReference>
<accession>A0A8H7CM13</accession>
<dbReference type="InterPro" id="IPR036047">
    <property type="entry name" value="F-box-like_dom_sf"/>
</dbReference>
<feature type="domain" description="F-box" evidence="1">
    <location>
        <begin position="15"/>
        <end position="52"/>
    </location>
</feature>
<dbReference type="SUPFAM" id="SSF52047">
    <property type="entry name" value="RNI-like"/>
    <property type="match status" value="1"/>
</dbReference>
<dbReference type="InterPro" id="IPR001810">
    <property type="entry name" value="F-box_dom"/>
</dbReference>
<dbReference type="AlphaFoldDB" id="A0A8H7CM13"/>
<evidence type="ECO:0000313" key="3">
    <source>
        <dbReference type="Proteomes" id="UP000623467"/>
    </source>
</evidence>
<evidence type="ECO:0000313" key="2">
    <source>
        <dbReference type="EMBL" id="KAF7340887.1"/>
    </source>
</evidence>
<organism evidence="2 3">
    <name type="scientific">Mycena sanguinolenta</name>
    <dbReference type="NCBI Taxonomy" id="230812"/>
    <lineage>
        <taxon>Eukaryota</taxon>
        <taxon>Fungi</taxon>
        <taxon>Dikarya</taxon>
        <taxon>Basidiomycota</taxon>
        <taxon>Agaricomycotina</taxon>
        <taxon>Agaricomycetes</taxon>
        <taxon>Agaricomycetidae</taxon>
        <taxon>Agaricales</taxon>
        <taxon>Marasmiineae</taxon>
        <taxon>Mycenaceae</taxon>
        <taxon>Mycena</taxon>
    </lineage>
</organism>
<dbReference type="Pfam" id="PF12937">
    <property type="entry name" value="F-box-like"/>
    <property type="match status" value="1"/>
</dbReference>
<dbReference type="Proteomes" id="UP000623467">
    <property type="component" value="Unassembled WGS sequence"/>
</dbReference>
<proteinExistence type="predicted"/>
<name>A0A8H7CM13_9AGAR</name>